<keyword evidence="4" id="KW-1185">Reference proteome</keyword>
<reference evidence="3 4" key="1">
    <citation type="submission" date="2024-01" db="EMBL/GenBank/DDBJ databases">
        <title>Comparative genomics of Cryptococcus and Kwoniella reveals pathogenesis evolution and contrasting modes of karyotype evolution via chromosome fusion or intercentromeric recombination.</title>
        <authorList>
            <person name="Coelho M.A."/>
            <person name="David-Palma M."/>
            <person name="Shea T."/>
            <person name="Bowers K."/>
            <person name="McGinley-Smith S."/>
            <person name="Mohammad A.W."/>
            <person name="Gnirke A."/>
            <person name="Yurkov A.M."/>
            <person name="Nowrousian M."/>
            <person name="Sun S."/>
            <person name="Cuomo C.A."/>
            <person name="Heitman J."/>
        </authorList>
    </citation>
    <scope>NUCLEOTIDE SEQUENCE [LARGE SCALE GENOMIC DNA]</scope>
    <source>
        <strain evidence="3 4">CBS 6074</strain>
    </source>
</reference>
<organism evidence="3 4">
    <name type="scientific">Kwoniella dendrophila CBS 6074</name>
    <dbReference type="NCBI Taxonomy" id="1295534"/>
    <lineage>
        <taxon>Eukaryota</taxon>
        <taxon>Fungi</taxon>
        <taxon>Dikarya</taxon>
        <taxon>Basidiomycota</taxon>
        <taxon>Agaricomycotina</taxon>
        <taxon>Tremellomycetes</taxon>
        <taxon>Tremellales</taxon>
        <taxon>Cryptococcaceae</taxon>
        <taxon>Kwoniella</taxon>
    </lineage>
</organism>
<keyword evidence="1" id="KW-0472">Membrane</keyword>
<keyword evidence="2" id="KW-0732">Signal</keyword>
<evidence type="ECO:0000256" key="1">
    <source>
        <dbReference type="SAM" id="Phobius"/>
    </source>
</evidence>
<sequence>MFGLIAFVPLLGALSAAALSPEHMRLFPRQIEQSFPQACQSQCTGAIKIYNACISSDFNTCLTVCKQAQFNDFIGCFQCVLDNEQGVTQSEWSQLQSAVDQIKSGCSQAGQSVTGGLQALSQTSTPSAAGGESLSATASGAAASASSAAGAGITIAASGASAIPSAASASANGVTAAVGSAAGQATSAGGSVAGSASSAAASAAPASGALPVTSFVGGFVALISVAAGMAIAF</sequence>
<dbReference type="RefSeq" id="XP_066072382.1">
    <property type="nucleotide sequence ID" value="XM_066216285.1"/>
</dbReference>
<dbReference type="EMBL" id="CP144098">
    <property type="protein sequence ID" value="WWC85619.1"/>
    <property type="molecule type" value="Genomic_DNA"/>
</dbReference>
<proteinExistence type="predicted"/>
<keyword evidence="1" id="KW-1133">Transmembrane helix</keyword>
<protein>
    <recommendedName>
        <fullName evidence="5">Extracellular membrane protein CFEM domain-containing protein</fullName>
    </recommendedName>
</protein>
<evidence type="ECO:0000256" key="2">
    <source>
        <dbReference type="SAM" id="SignalP"/>
    </source>
</evidence>
<gene>
    <name evidence="3" type="ORF">L201_000484</name>
</gene>
<dbReference type="GeneID" id="91091156"/>
<evidence type="ECO:0008006" key="5">
    <source>
        <dbReference type="Google" id="ProtNLM"/>
    </source>
</evidence>
<keyword evidence="1" id="KW-0812">Transmembrane</keyword>
<dbReference type="Proteomes" id="UP001355207">
    <property type="component" value="Chromosome 1"/>
</dbReference>
<name>A0AAX4JJN1_9TREE</name>
<evidence type="ECO:0000313" key="3">
    <source>
        <dbReference type="EMBL" id="WWC85619.1"/>
    </source>
</evidence>
<feature type="chain" id="PRO_5043612684" description="Extracellular membrane protein CFEM domain-containing protein" evidence="2">
    <location>
        <begin position="19"/>
        <end position="233"/>
    </location>
</feature>
<feature type="transmembrane region" description="Helical" evidence="1">
    <location>
        <begin position="212"/>
        <end position="232"/>
    </location>
</feature>
<evidence type="ECO:0000313" key="4">
    <source>
        <dbReference type="Proteomes" id="UP001355207"/>
    </source>
</evidence>
<feature type="signal peptide" evidence="2">
    <location>
        <begin position="1"/>
        <end position="18"/>
    </location>
</feature>
<dbReference type="AlphaFoldDB" id="A0AAX4JJN1"/>
<accession>A0AAX4JJN1</accession>